<evidence type="ECO:0000313" key="2">
    <source>
        <dbReference type="Proteomes" id="UP000320055"/>
    </source>
</evidence>
<dbReference type="EMBL" id="CAACVJ010000087">
    <property type="protein sequence ID" value="VEP13005.1"/>
    <property type="molecule type" value="Genomic_DNA"/>
</dbReference>
<keyword evidence="2" id="KW-1185">Reference proteome</keyword>
<dbReference type="Proteomes" id="UP000320055">
    <property type="component" value="Unassembled WGS sequence"/>
</dbReference>
<accession>A0A563VP00</accession>
<evidence type="ECO:0000313" key="1">
    <source>
        <dbReference type="EMBL" id="VEP13005.1"/>
    </source>
</evidence>
<dbReference type="AlphaFoldDB" id="A0A563VP00"/>
<protein>
    <submittedName>
        <fullName evidence="1">Uncharacterized protein</fullName>
    </submittedName>
</protein>
<sequence>MLLDFQGMNDLEAWLSQENA</sequence>
<name>A0A563VP00_9CYAN</name>
<proteinExistence type="predicted"/>
<gene>
    <name evidence="1" type="ORF">H1P_1770012</name>
</gene>
<reference evidence="1 2" key="1">
    <citation type="submission" date="2019-01" db="EMBL/GenBank/DDBJ databases">
        <authorList>
            <person name="Brito A."/>
        </authorList>
    </citation>
    <scope>NUCLEOTIDE SEQUENCE [LARGE SCALE GENOMIC DNA]</scope>
    <source>
        <strain evidence="1">1</strain>
    </source>
</reference>
<organism evidence="1 2">
    <name type="scientific">Hyella patelloides LEGE 07179</name>
    <dbReference type="NCBI Taxonomy" id="945734"/>
    <lineage>
        <taxon>Bacteria</taxon>
        <taxon>Bacillati</taxon>
        <taxon>Cyanobacteriota</taxon>
        <taxon>Cyanophyceae</taxon>
        <taxon>Pleurocapsales</taxon>
        <taxon>Hyellaceae</taxon>
        <taxon>Hyella</taxon>
    </lineage>
</organism>